<feature type="region of interest" description="Disordered" evidence="1">
    <location>
        <begin position="1"/>
        <end position="81"/>
    </location>
</feature>
<dbReference type="Proteomes" id="UP001059041">
    <property type="component" value="Unassembled WGS sequence"/>
</dbReference>
<dbReference type="EMBL" id="JAFHDT010000367">
    <property type="protein sequence ID" value="KAI7789726.1"/>
    <property type="molecule type" value="Genomic_DNA"/>
</dbReference>
<proteinExistence type="predicted"/>
<keyword evidence="3" id="KW-1185">Reference proteome</keyword>
<gene>
    <name evidence="2" type="ORF">IRJ41_012361</name>
</gene>
<feature type="compositionally biased region" description="Low complexity" evidence="1">
    <location>
        <begin position="13"/>
        <end position="23"/>
    </location>
</feature>
<feature type="compositionally biased region" description="Low complexity" evidence="1">
    <location>
        <begin position="47"/>
        <end position="58"/>
    </location>
</feature>
<organism evidence="2 3">
    <name type="scientific">Triplophysa rosa</name>
    <name type="common">Cave loach</name>
    <dbReference type="NCBI Taxonomy" id="992332"/>
    <lineage>
        <taxon>Eukaryota</taxon>
        <taxon>Metazoa</taxon>
        <taxon>Chordata</taxon>
        <taxon>Craniata</taxon>
        <taxon>Vertebrata</taxon>
        <taxon>Euteleostomi</taxon>
        <taxon>Actinopterygii</taxon>
        <taxon>Neopterygii</taxon>
        <taxon>Teleostei</taxon>
        <taxon>Ostariophysi</taxon>
        <taxon>Cypriniformes</taxon>
        <taxon>Nemacheilidae</taxon>
        <taxon>Triplophysa</taxon>
    </lineage>
</organism>
<accession>A0A9W7T450</accession>
<name>A0A9W7T450_TRIRA</name>
<protein>
    <submittedName>
        <fullName evidence="2">Uncharacterized protein</fullName>
    </submittedName>
</protein>
<evidence type="ECO:0000313" key="2">
    <source>
        <dbReference type="EMBL" id="KAI7789726.1"/>
    </source>
</evidence>
<evidence type="ECO:0000313" key="3">
    <source>
        <dbReference type="Proteomes" id="UP001059041"/>
    </source>
</evidence>
<feature type="compositionally biased region" description="Polar residues" evidence="1">
    <location>
        <begin position="34"/>
        <end position="46"/>
    </location>
</feature>
<evidence type="ECO:0000256" key="1">
    <source>
        <dbReference type="SAM" id="MobiDB-lite"/>
    </source>
</evidence>
<reference evidence="2" key="1">
    <citation type="submission" date="2021-02" db="EMBL/GenBank/DDBJ databases">
        <title>Comparative genomics reveals that relaxation of natural selection precedes convergent phenotypic evolution of cavefish.</title>
        <authorList>
            <person name="Peng Z."/>
        </authorList>
    </citation>
    <scope>NUCLEOTIDE SEQUENCE</scope>
    <source>
        <tissue evidence="2">Muscle</tissue>
    </source>
</reference>
<comment type="caution">
    <text evidence="2">The sequence shown here is derived from an EMBL/GenBank/DDBJ whole genome shotgun (WGS) entry which is preliminary data.</text>
</comment>
<sequence length="151" mass="16915">MSLLEEQSKRPGSHVNSSVSVESHQSKGEVPNFSEETPSATKSESPGSHAYSSVSVKSYHSKGEVPNFSEETPSATKSKTTDTLQQKLLHYKLQVTNSKTTSVKVLEYLILTPLLCEDTWKLEICKNVLQRIFQTVRNKIFWSDESQIHAS</sequence>
<dbReference type="AlphaFoldDB" id="A0A9W7T450"/>
<feature type="compositionally biased region" description="Polar residues" evidence="1">
    <location>
        <begin position="69"/>
        <end position="81"/>
    </location>
</feature>